<dbReference type="AlphaFoldDB" id="A0A0Q9YRG3"/>
<dbReference type="PATRIC" id="fig|1590042.3.peg.522"/>
<evidence type="ECO:0000256" key="4">
    <source>
        <dbReference type="PROSITE-ProRule" id="PRU00335"/>
    </source>
</evidence>
<evidence type="ECO:0000256" key="1">
    <source>
        <dbReference type="ARBA" id="ARBA00023015"/>
    </source>
</evidence>
<organism evidence="6">
    <name type="scientific">Candidatus Berkiella cookevillensis</name>
    <dbReference type="NCBI Taxonomy" id="437022"/>
    <lineage>
        <taxon>Bacteria</taxon>
        <taxon>Pseudomonadati</taxon>
        <taxon>Pseudomonadota</taxon>
        <taxon>Gammaproteobacteria</taxon>
        <taxon>Candidatus Berkiellales</taxon>
        <taxon>Candidatus Berkiellaceae</taxon>
        <taxon>Candidatus Berkiella</taxon>
    </lineage>
</organism>
<reference evidence="6" key="1">
    <citation type="submission" date="2015-09" db="EMBL/GenBank/DDBJ databases">
        <title>Draft Genome Sequences of Two Novel Amoeba-resistant Intranuclear Bacteria, Candidatus Berkiella cookevillensis and Candidatus Berkiella aquae.</title>
        <authorList>
            <person name="Mehari Y.T."/>
            <person name="Arivett B.A."/>
            <person name="Farone A.L."/>
            <person name="Gunderson J.H."/>
            <person name="Farone M.B."/>
        </authorList>
    </citation>
    <scope>NUCLEOTIDE SEQUENCE [LARGE SCALE GENOMIC DNA]</scope>
    <source>
        <strain evidence="6">CC99</strain>
    </source>
</reference>
<dbReference type="Pfam" id="PF00440">
    <property type="entry name" value="TetR_N"/>
    <property type="match status" value="1"/>
</dbReference>
<dbReference type="OrthoDB" id="4541465at2"/>
<protein>
    <submittedName>
        <fullName evidence="6">HTH-type transcriptional repressor NemR</fullName>
    </submittedName>
    <submittedName>
        <fullName evidence="7">TetR/AcrR family transcriptional regulator</fullName>
    </submittedName>
</protein>
<gene>
    <name evidence="6" type="primary">nemR_1</name>
    <name evidence="7" type="ORF">CC99x_001080</name>
    <name evidence="6" type="ORF">CC99x_00504</name>
</gene>
<dbReference type="PROSITE" id="PS50977">
    <property type="entry name" value="HTH_TETR_2"/>
    <property type="match status" value="1"/>
</dbReference>
<comment type="caution">
    <text evidence="6">The sequence shown here is derived from an EMBL/GenBank/DDBJ whole genome shotgun (WGS) entry which is preliminary data.</text>
</comment>
<keyword evidence="2 4" id="KW-0238">DNA-binding</keyword>
<accession>A0A0Q9YRG3</accession>
<proteinExistence type="predicted"/>
<reference evidence="7" key="3">
    <citation type="submission" date="2021-06" db="EMBL/GenBank/DDBJ databases">
        <title>Genomic Description and Analysis of Intracellular Bacteria, Candidatus Berkiella cookevillensis and Candidatus Berkiella aquae.</title>
        <authorList>
            <person name="Kidane D.T."/>
            <person name="Mehari Y.T."/>
            <person name="Rice F.C."/>
            <person name="Arivett B.A."/>
            <person name="Farone A.L."/>
            <person name="Berk S.G."/>
            <person name="Farone M.B."/>
        </authorList>
    </citation>
    <scope>NUCLEOTIDE SEQUENCE</scope>
    <source>
        <strain evidence="7">CC99</strain>
    </source>
</reference>
<dbReference type="PANTHER" id="PTHR47506">
    <property type="entry name" value="TRANSCRIPTIONAL REGULATORY PROTEIN"/>
    <property type="match status" value="1"/>
</dbReference>
<keyword evidence="8" id="KW-1185">Reference proteome</keyword>
<dbReference type="InterPro" id="IPR001647">
    <property type="entry name" value="HTH_TetR"/>
</dbReference>
<dbReference type="EMBL" id="LKHV02000001">
    <property type="protein sequence ID" value="MCS5707489.1"/>
    <property type="molecule type" value="Genomic_DNA"/>
</dbReference>
<dbReference type="EMBL" id="LKHV01000002">
    <property type="protein sequence ID" value="KRG19492.1"/>
    <property type="molecule type" value="Genomic_DNA"/>
</dbReference>
<keyword evidence="3" id="KW-0804">Transcription</keyword>
<dbReference type="Gene3D" id="1.10.357.10">
    <property type="entry name" value="Tetracycline Repressor, domain 2"/>
    <property type="match status" value="1"/>
</dbReference>
<evidence type="ECO:0000259" key="5">
    <source>
        <dbReference type="PROSITE" id="PS50977"/>
    </source>
</evidence>
<evidence type="ECO:0000313" key="6">
    <source>
        <dbReference type="EMBL" id="KRG19492.1"/>
    </source>
</evidence>
<evidence type="ECO:0000256" key="3">
    <source>
        <dbReference type="ARBA" id="ARBA00023163"/>
    </source>
</evidence>
<reference evidence="7" key="2">
    <citation type="journal article" date="2016" name="Genome Announc.">
        <title>Draft Genome Sequences of Two Novel Amoeba-Resistant Intranuclear Bacteria, 'Candidatus Berkiella cookevillensis' and 'Candidatus Berkiella aquae'.</title>
        <authorList>
            <person name="Mehari Y.T."/>
            <person name="Arivett B.A."/>
            <person name="Farone A.L."/>
            <person name="Gunderson J.H."/>
            <person name="Farone M.B."/>
        </authorList>
    </citation>
    <scope>NUCLEOTIDE SEQUENCE</scope>
    <source>
        <strain evidence="7">CC99</strain>
    </source>
</reference>
<dbReference type="InterPro" id="IPR054156">
    <property type="entry name" value="YxaF_TetR_C"/>
</dbReference>
<dbReference type="PRINTS" id="PR00455">
    <property type="entry name" value="HTHTETR"/>
</dbReference>
<dbReference type="Pfam" id="PF21993">
    <property type="entry name" value="TetR_C_13_2"/>
    <property type="match status" value="1"/>
</dbReference>
<dbReference type="PANTHER" id="PTHR47506:SF6">
    <property type="entry name" value="HTH-TYPE TRANSCRIPTIONAL REPRESSOR NEMR"/>
    <property type="match status" value="1"/>
</dbReference>
<keyword evidence="1" id="KW-0805">Transcription regulation</keyword>
<dbReference type="SUPFAM" id="SSF48498">
    <property type="entry name" value="Tetracyclin repressor-like, C-terminal domain"/>
    <property type="match status" value="1"/>
</dbReference>
<dbReference type="STRING" id="437022.CC99x_00504"/>
<dbReference type="SUPFAM" id="SSF46689">
    <property type="entry name" value="Homeodomain-like"/>
    <property type="match status" value="1"/>
</dbReference>
<dbReference type="RefSeq" id="WP_057623334.1">
    <property type="nucleotide sequence ID" value="NZ_LKHV02000001.1"/>
</dbReference>
<dbReference type="Proteomes" id="UP000051494">
    <property type="component" value="Unassembled WGS sequence"/>
</dbReference>
<sequence>MTRTPRNDKRERLIQAADKLIYEQTFHTTTLADIAKVADVPLGNVYYYFKTKEAIMDAVLHKRASEWRVLFQQWEQIPDTKQRLVAMLKHHLEQSDTLCRFGCMIGSLCQELGKQGGAIAQAASTLLNDILKWLETQFAQMGKGDRSRQLAEFFLSNVQGMTLLSVTFNSPEYLQRQSVNLEDWLQAV</sequence>
<name>A0A0Q9YRG3_9GAMM</name>
<evidence type="ECO:0000313" key="8">
    <source>
        <dbReference type="Proteomes" id="UP000051494"/>
    </source>
</evidence>
<dbReference type="InterPro" id="IPR036271">
    <property type="entry name" value="Tet_transcr_reg_TetR-rel_C_sf"/>
</dbReference>
<evidence type="ECO:0000256" key="2">
    <source>
        <dbReference type="ARBA" id="ARBA00023125"/>
    </source>
</evidence>
<feature type="domain" description="HTH tetR-type" evidence="5">
    <location>
        <begin position="7"/>
        <end position="67"/>
    </location>
</feature>
<dbReference type="InterPro" id="IPR009057">
    <property type="entry name" value="Homeodomain-like_sf"/>
</dbReference>
<feature type="DNA-binding region" description="H-T-H motif" evidence="4">
    <location>
        <begin position="30"/>
        <end position="49"/>
    </location>
</feature>
<evidence type="ECO:0000313" key="7">
    <source>
        <dbReference type="EMBL" id="MCS5707489.1"/>
    </source>
</evidence>
<dbReference type="GO" id="GO:0003677">
    <property type="term" value="F:DNA binding"/>
    <property type="evidence" value="ECO:0007669"/>
    <property type="project" value="UniProtKB-UniRule"/>
</dbReference>